<reference evidence="2" key="1">
    <citation type="submission" date="2021-02" db="EMBL/GenBank/DDBJ databases">
        <authorList>
            <person name="Nowell W R."/>
        </authorList>
    </citation>
    <scope>NUCLEOTIDE SEQUENCE</scope>
</reference>
<evidence type="ECO:0000256" key="1">
    <source>
        <dbReference type="SAM" id="MobiDB-lite"/>
    </source>
</evidence>
<feature type="compositionally biased region" description="Basic and acidic residues" evidence="1">
    <location>
        <begin position="613"/>
        <end position="623"/>
    </location>
</feature>
<comment type="caution">
    <text evidence="2">The sequence shown here is derived from an EMBL/GenBank/DDBJ whole genome shotgun (WGS) entry which is preliminary data.</text>
</comment>
<feature type="compositionally biased region" description="Polar residues" evidence="1">
    <location>
        <begin position="1840"/>
        <end position="1857"/>
    </location>
</feature>
<proteinExistence type="predicted"/>
<feature type="compositionally biased region" description="Polar residues" evidence="1">
    <location>
        <begin position="600"/>
        <end position="612"/>
    </location>
</feature>
<sequence length="2031" mass="236279">MNIPVSLTFDTIYFEAINESFMISYLDMMTKEQISLIPYQYYVLEGVWLGWIRNQVFSDIRYISMKILLKSKQWNMVDVEKLLLCSIIPRTSQGWLYCERQPLILTKDKICFQRVDGISVDTTTGEIYFLFQPALNPNDGLFDERDVAEVLQNDLTYTYFSLEQPDGDLLYHPFQEMKYKPKTLLNTRYLDTMLHADYLLKMFTTGVEVCAKIPFTIRSIDEGFFQRLPEHLRQKLRPLHEMRNDHKDKKHRTHRFWIQADDTTYEIKQVQNNSNQFSMRVGNVRLRVRKRRLIANNKGILIDDDDENLDEHDSPESQFARAFTENYDEIGKYFPELLRLKELVKLGIILSFIRDAYEILARPVSINSIATYLADWRRRIKYPCATHANESTEYQDCLTWNMVDARDVSSAEEQRVKNEIYQYLESIDQETVDKYTNYICEKYHSSDRYTARSYVKQWLESKENDSLTNFIANSMNNYNKRLLKPIEKMKIKLNDNENVSSTEVNATKFCHWVPAVFHRTSNSSRVYGGLQLSIDIRSGVVPLIPGVCRYNALTLLQNVPKKIIIPEEKHPSTKDFNKTSSLLKDTNSSTNNISNRTYPPKSSETHNNTTKLSEAKQTFEKTDSTSTSTEMPMDFTNFHLLETVKSLLRDYIPENLPEPSPLIQYLKEKYPGNILNQIDTIENAQSNVLIHTAQENSTIKNNTQVVQEVAPILPGQIPNLTKSQFCPQQICNIINIDQVIMNIAFIYHLNPNLNWTDLQTMFLEKNMFLAVMICYKVRTILYSNSNLNIQWIENGLYDNEPIAYELKRLLTGKNWQQLAEQSIKEDQSQLAMNYICLCLDTSFPQRKIVESVLKFAKNFLSSKEKLQCILTTYKKIKNDINCLIITIEFLVEYCQTNELTFNILARGIQSIQKSEYPSSLYIHLLNELSKYEEFFQIYDACLHHIAHMKNLQNLIKNHPNRVRTFVRQQLKSIIHEPILSLAKILININNVDVIEEILSEHFNERIIANACDEFRAKMWLITGIRDKLQNQYVNAVGSFHTAMICYPSNDTNIALCILLQDSDFISALLAELLLNLNDMNIDKLGGFACDIEPPPIILNNDNCLKPSNHLSFIRQYEQAILNQRSRFSIKNALSYIDMCDATHNSTIIISNLLLAGIYFYNILLQNRQSPALVYAYRQSIELLCNMTYNLAIHNLSPSMQHYACRIMISLLCRATSIFRVIVLQSSTNKNLIIQEKIISKQYAGLIYQLLNRTIHLTDIAPLMNIPVSLTFDTIYFETINESFMISYLDMMTKEQNSLIPYQYYILEGIWLGWIRNRIFSDVRYISMEILLKSKQWNMNDVQNLLQSSIIPRTSQGWLYCERRPLILTKDKICFQRADGISVDMTTGEVYFLFQPALNPNDGLFDEKDVAEVLQNDLSDTYFSLDQPDGDLLYHPFQEMKYKPKTLLNTRYLETMLHADYLLKMLTTGIEVCAKIPFITRSIDEGFFQRLPEHLRQKLRPLDEMRKDHKDKKHSTHRFWIQADDTTYEVKQVQNNSYQFSMRVGNVRLRVRKRRLIANNKGILIDDDDENLDEHDSSESQFARAFTENYDEIGKYFPELLRLKELVKLGVILDFIRDAYKRLARPISINSISSSLSDWHRRIEYPYATHAKVSIEYQHCLARNMINASDVSSAEEQRVKSKILRHLENRDQQLVGEYTDIICEECHSSDKYTARSYVKQWLESKANDSLTNFIADSMNNYNKRLLKPIEKMKIKLNNNEIVPSTEINATKFCHWVPAVFHTTNNISRVYGGLQLSINIHSGVVPLIPGVCRYNALTLLQNVPKKIIIPEVKHPSTKDSNKTSSLLKDTNSSTNNISNRMYPPKSSETHDNTTKLSEAKQTFEKTDSTSTSTEMPIDFTNFHLLETVKSLLRDYIPESLPEPSPLIQYLKEKYPGNILNQVDTIENTQSNVLIHTVQENSTIKNNTQVVQEVAPSTTLTTCERITRLRQSNDSRLRKYKEEWLEQRGITEQLNPLLIKQNIDDETEDNNDKN</sequence>
<feature type="compositionally biased region" description="Low complexity" evidence="1">
    <location>
        <begin position="586"/>
        <end position="597"/>
    </location>
</feature>
<feature type="region of interest" description="Disordered" evidence="1">
    <location>
        <begin position="570"/>
        <end position="630"/>
    </location>
</feature>
<gene>
    <name evidence="2" type="ORF">EDS130_LOCUS39714</name>
</gene>
<evidence type="ECO:0000313" key="2">
    <source>
        <dbReference type="EMBL" id="CAF1454142.1"/>
    </source>
</evidence>
<organism evidence="2 3">
    <name type="scientific">Adineta ricciae</name>
    <name type="common">Rotifer</name>
    <dbReference type="NCBI Taxonomy" id="249248"/>
    <lineage>
        <taxon>Eukaryota</taxon>
        <taxon>Metazoa</taxon>
        <taxon>Spiralia</taxon>
        <taxon>Gnathifera</taxon>
        <taxon>Rotifera</taxon>
        <taxon>Eurotatoria</taxon>
        <taxon>Bdelloidea</taxon>
        <taxon>Adinetida</taxon>
        <taxon>Adinetidae</taxon>
        <taxon>Adineta</taxon>
    </lineage>
</organism>
<dbReference type="EMBL" id="CAJNOJ010000454">
    <property type="protein sequence ID" value="CAF1454142.1"/>
    <property type="molecule type" value="Genomic_DNA"/>
</dbReference>
<protein>
    <submittedName>
        <fullName evidence="2">Uncharacterized protein</fullName>
    </submittedName>
</protein>
<name>A0A815PU00_ADIRI</name>
<dbReference type="Proteomes" id="UP000663852">
    <property type="component" value="Unassembled WGS sequence"/>
</dbReference>
<feature type="region of interest" description="Disordered" evidence="1">
    <location>
        <begin position="1832"/>
        <end position="1892"/>
    </location>
</feature>
<evidence type="ECO:0000313" key="3">
    <source>
        <dbReference type="Proteomes" id="UP000663852"/>
    </source>
</evidence>
<feature type="compositionally biased region" description="Basic and acidic residues" evidence="1">
    <location>
        <begin position="1865"/>
        <end position="1885"/>
    </location>
</feature>
<accession>A0A815PU00</accession>
<dbReference type="OrthoDB" id="1507364at2759"/>